<evidence type="ECO:0008006" key="5">
    <source>
        <dbReference type="Google" id="ProtNLM"/>
    </source>
</evidence>
<evidence type="ECO:0000256" key="2">
    <source>
        <dbReference type="SAM" id="SignalP"/>
    </source>
</evidence>
<evidence type="ECO:0000256" key="1">
    <source>
        <dbReference type="SAM" id="MobiDB-lite"/>
    </source>
</evidence>
<reference evidence="3" key="1">
    <citation type="submission" date="2023-03" db="EMBL/GenBank/DDBJ databases">
        <title>Massive genome expansion in bonnet fungi (Mycena s.s.) driven by repeated elements and novel gene families across ecological guilds.</title>
        <authorList>
            <consortium name="Lawrence Berkeley National Laboratory"/>
            <person name="Harder C.B."/>
            <person name="Miyauchi S."/>
            <person name="Viragh M."/>
            <person name="Kuo A."/>
            <person name="Thoen E."/>
            <person name="Andreopoulos B."/>
            <person name="Lu D."/>
            <person name="Skrede I."/>
            <person name="Drula E."/>
            <person name="Henrissat B."/>
            <person name="Morin E."/>
            <person name="Kohler A."/>
            <person name="Barry K."/>
            <person name="LaButti K."/>
            <person name="Morin E."/>
            <person name="Salamov A."/>
            <person name="Lipzen A."/>
            <person name="Mereny Z."/>
            <person name="Hegedus B."/>
            <person name="Baldrian P."/>
            <person name="Stursova M."/>
            <person name="Weitz H."/>
            <person name="Taylor A."/>
            <person name="Grigoriev I.V."/>
            <person name="Nagy L.G."/>
            <person name="Martin F."/>
            <person name="Kauserud H."/>
        </authorList>
    </citation>
    <scope>NUCLEOTIDE SEQUENCE</scope>
    <source>
        <strain evidence="3">CBHHK067</strain>
    </source>
</reference>
<sequence>MKSSTTVFVCALSFAISALASDSNADRLARGLPPLPPRRRQPGAKRLSPSSTPFHCDTKKTFCCADLPAASSAAGKSTLSGLGIPSTSCGEHIGTGCVAAIGDSCIIGTPATCCGNLFGLVGIDCMPVTPSTSSSRAASSASASSSHPATSSHANSPALVVRDCVCLARYQLDVHVCFALEQLRVAGLGVSECVCIACYQLYVHVRVCFAVEQLRVLHLGPPFLFGQHVVRECLRLAWYQLDVRVCFALEQLPFVGIGPPLLFGQRECLCLARYQLYVRVRVWVAFCVLVGPTFVLGEHAYFVGLAVECIYLACYQLPIRVCVWVAFRVIGAGPPLVFGLEQCRRSLIGCLVRLAHQQLRSIFAQLCFLLGLGVPFERGVVLARQQLRYFVPHRIFQRLGVPVVLARKQLHDCGFYQLGLPFPFFHGVFRECPQLGDCLVVLAWQQLRIVARRVFQWLGFPVVLTRKQLDGCDFHQCRQQLGLGLPIFGVAHRVFRVGDRFVVLARVFLARQQLRVSICLPCEQGVRFVGVGLRVALVGFARQQRRFECIVG</sequence>
<gene>
    <name evidence="3" type="ORF">B0H17DRAFT_1206164</name>
</gene>
<comment type="caution">
    <text evidence="3">The sequence shown here is derived from an EMBL/GenBank/DDBJ whole genome shotgun (WGS) entry which is preliminary data.</text>
</comment>
<dbReference type="CDD" id="cd23507">
    <property type="entry name" value="hydrophobin_I"/>
    <property type="match status" value="1"/>
</dbReference>
<evidence type="ECO:0000313" key="4">
    <source>
        <dbReference type="Proteomes" id="UP001221757"/>
    </source>
</evidence>
<accession>A0AAD7D5I1</accession>
<name>A0AAD7D5I1_MYCRO</name>
<dbReference type="AlphaFoldDB" id="A0AAD7D5I1"/>
<feature type="signal peptide" evidence="2">
    <location>
        <begin position="1"/>
        <end position="20"/>
    </location>
</feature>
<feature type="region of interest" description="Disordered" evidence="1">
    <location>
        <begin position="31"/>
        <end position="52"/>
    </location>
</feature>
<organism evidence="3 4">
    <name type="scientific">Mycena rosella</name>
    <name type="common">Pink bonnet</name>
    <name type="synonym">Agaricus rosellus</name>
    <dbReference type="NCBI Taxonomy" id="1033263"/>
    <lineage>
        <taxon>Eukaryota</taxon>
        <taxon>Fungi</taxon>
        <taxon>Dikarya</taxon>
        <taxon>Basidiomycota</taxon>
        <taxon>Agaricomycotina</taxon>
        <taxon>Agaricomycetes</taxon>
        <taxon>Agaricomycetidae</taxon>
        <taxon>Agaricales</taxon>
        <taxon>Marasmiineae</taxon>
        <taxon>Mycenaceae</taxon>
        <taxon>Mycena</taxon>
    </lineage>
</organism>
<protein>
    <recommendedName>
        <fullName evidence="5">Hydrophobin</fullName>
    </recommendedName>
</protein>
<feature type="chain" id="PRO_5042100160" description="Hydrophobin" evidence="2">
    <location>
        <begin position="21"/>
        <end position="552"/>
    </location>
</feature>
<dbReference type="Proteomes" id="UP001221757">
    <property type="component" value="Unassembled WGS sequence"/>
</dbReference>
<keyword evidence="2" id="KW-0732">Signal</keyword>
<evidence type="ECO:0000313" key="3">
    <source>
        <dbReference type="EMBL" id="KAJ7680014.1"/>
    </source>
</evidence>
<dbReference type="EMBL" id="JARKIE010000124">
    <property type="protein sequence ID" value="KAJ7680014.1"/>
    <property type="molecule type" value="Genomic_DNA"/>
</dbReference>
<keyword evidence="4" id="KW-1185">Reference proteome</keyword>
<proteinExistence type="predicted"/>